<dbReference type="GO" id="GO:0004620">
    <property type="term" value="F:phospholipase activity"/>
    <property type="evidence" value="ECO:0000318"/>
    <property type="project" value="GO_Central"/>
</dbReference>
<proteinExistence type="predicted"/>
<dbReference type="Gramene" id="PNW80250">
    <property type="protein sequence ID" value="PNW80250"/>
    <property type="gene ID" value="CHLRE_08g383950v5"/>
</dbReference>
<dbReference type="GO" id="GO:0005783">
    <property type="term" value="C:endoplasmic reticulum"/>
    <property type="evidence" value="ECO:0000318"/>
    <property type="project" value="GO_Central"/>
</dbReference>
<dbReference type="OrthoDB" id="556168at2759"/>
<dbReference type="InParanoid" id="A0A2K3DI93"/>
<dbReference type="Proteomes" id="UP000006906">
    <property type="component" value="Chromosome 8"/>
</dbReference>
<dbReference type="SUPFAM" id="SSF48403">
    <property type="entry name" value="Ankyrin repeat"/>
    <property type="match status" value="1"/>
</dbReference>
<dbReference type="PANTHER" id="PTHR12393">
    <property type="entry name" value="SPHINGOMYELIN PHOSPHODIESTERASE RELATED"/>
    <property type="match status" value="1"/>
</dbReference>
<dbReference type="AlphaFoldDB" id="A0A2K3DI93"/>
<evidence type="ECO:0000313" key="1">
    <source>
        <dbReference type="EMBL" id="PNW80250.1"/>
    </source>
</evidence>
<keyword evidence="2" id="KW-1185">Reference proteome</keyword>
<dbReference type="GO" id="GO:0046513">
    <property type="term" value="P:ceramide biosynthetic process"/>
    <property type="evidence" value="ECO:0000318"/>
    <property type="project" value="GO_Central"/>
</dbReference>
<protein>
    <submittedName>
        <fullName evidence="1">Uncharacterized protein</fullName>
    </submittedName>
</protein>
<sequence>MHSNYVATGFKLTCKEVAAALRERYHRIQLRGEPRTLKRFDSSDISIAIAAHPWPGAAFVAHWGRPEPWRALSRWQRHQLLCLAASSHHPPSLDAALAHCGTVIEADALESAITAGDLAACRRLFETEGCDWDRQRVPEAAGHSGSLPVCEWLVDTVPGRALNLPNYLLSAACYAGHEHVVEWALQRTAGEDDDQRWSFGWMAAAAAGGQVQLLRQLAARFPLDLEAPGKGTYVLDAVAFGCPLAVLQQYYEPLGGLLLEEAVQDKQVLLLSAAASPTPDWAAKCDWLWAQWRGAVGEWDEEELDVMEQMAELMQRPDFPRRLQLLASRGLGDLVRDLAPKAAGVIGSIAAVEFCLDQLPALLARHTAAAAGGGLAAAGGDGGAQRPAEEQAVMQVIAMEAAGRGHVPVLRLLRERGLEVGVHIILQMLHSGAWPLPGRRERLVSLRNLVLEEPAGAMAQGSGAEHWSSVFRRAAVIGADLPLLQHLHQQRGAAINLAAVAEGGSEEALEWAVAALEAAEGQAPKPLPLSAFKSVLKSGNWAAADWLVRRGLVAASRQQMLESLVVEAVGSPASKAHSWIAPLQWLVGRRRGAEAADGQQDPQGQQVRWTAELHAALVQLRALCESGQPYDAPRRVQWLAGLVAEVGAALGGAAGGA</sequence>
<dbReference type="RefSeq" id="XP_042922331.1">
    <property type="nucleotide sequence ID" value="XM_043065330.1"/>
</dbReference>
<dbReference type="Gene3D" id="1.25.40.20">
    <property type="entry name" value="Ankyrin repeat-containing domain"/>
    <property type="match status" value="1"/>
</dbReference>
<gene>
    <name evidence="1" type="ORF">CHLRE_08g383950v5</name>
</gene>
<dbReference type="ExpressionAtlas" id="A0A2K3DI93">
    <property type="expression patterns" value="baseline"/>
</dbReference>
<name>A0A2K3DI93_CHLRE</name>
<evidence type="ECO:0000313" key="2">
    <source>
        <dbReference type="Proteomes" id="UP000006906"/>
    </source>
</evidence>
<reference evidence="1 2" key="1">
    <citation type="journal article" date="2007" name="Science">
        <title>The Chlamydomonas genome reveals the evolution of key animal and plant functions.</title>
        <authorList>
            <person name="Merchant S.S."/>
            <person name="Prochnik S.E."/>
            <person name="Vallon O."/>
            <person name="Harris E.H."/>
            <person name="Karpowicz S.J."/>
            <person name="Witman G.B."/>
            <person name="Terry A."/>
            <person name="Salamov A."/>
            <person name="Fritz-Laylin L.K."/>
            <person name="Marechal-Drouard L."/>
            <person name="Marshall W.F."/>
            <person name="Qu L.H."/>
            <person name="Nelson D.R."/>
            <person name="Sanderfoot A.A."/>
            <person name="Spalding M.H."/>
            <person name="Kapitonov V.V."/>
            <person name="Ren Q."/>
            <person name="Ferris P."/>
            <person name="Lindquist E."/>
            <person name="Shapiro H."/>
            <person name="Lucas S.M."/>
            <person name="Grimwood J."/>
            <person name="Schmutz J."/>
            <person name="Cardol P."/>
            <person name="Cerutti H."/>
            <person name="Chanfreau G."/>
            <person name="Chen C.L."/>
            <person name="Cognat V."/>
            <person name="Croft M.T."/>
            <person name="Dent R."/>
            <person name="Dutcher S."/>
            <person name="Fernandez E."/>
            <person name="Fukuzawa H."/>
            <person name="Gonzalez-Ballester D."/>
            <person name="Gonzalez-Halphen D."/>
            <person name="Hallmann A."/>
            <person name="Hanikenne M."/>
            <person name="Hippler M."/>
            <person name="Inwood W."/>
            <person name="Jabbari K."/>
            <person name="Kalanon M."/>
            <person name="Kuras R."/>
            <person name="Lefebvre P.A."/>
            <person name="Lemaire S.D."/>
            <person name="Lobanov A.V."/>
            <person name="Lohr M."/>
            <person name="Manuell A."/>
            <person name="Meier I."/>
            <person name="Mets L."/>
            <person name="Mittag M."/>
            <person name="Mittelmeier T."/>
            <person name="Moroney J.V."/>
            <person name="Moseley J."/>
            <person name="Napoli C."/>
            <person name="Nedelcu A.M."/>
            <person name="Niyogi K."/>
            <person name="Novoselov S.V."/>
            <person name="Paulsen I.T."/>
            <person name="Pazour G."/>
            <person name="Purton S."/>
            <person name="Ral J.P."/>
            <person name="Riano-Pachon D.M."/>
            <person name="Riekhof W."/>
            <person name="Rymarquis L."/>
            <person name="Schroda M."/>
            <person name="Stern D."/>
            <person name="Umen J."/>
            <person name="Willows R."/>
            <person name="Wilson N."/>
            <person name="Zimmer S.L."/>
            <person name="Allmer J."/>
            <person name="Balk J."/>
            <person name="Bisova K."/>
            <person name="Chen C.J."/>
            <person name="Elias M."/>
            <person name="Gendler K."/>
            <person name="Hauser C."/>
            <person name="Lamb M.R."/>
            <person name="Ledford H."/>
            <person name="Long J.C."/>
            <person name="Minagawa J."/>
            <person name="Page M.D."/>
            <person name="Pan J."/>
            <person name="Pootakham W."/>
            <person name="Roje S."/>
            <person name="Rose A."/>
            <person name="Stahlberg E."/>
            <person name="Terauchi A.M."/>
            <person name="Yang P."/>
            <person name="Ball S."/>
            <person name="Bowler C."/>
            <person name="Dieckmann C.L."/>
            <person name="Gladyshev V.N."/>
            <person name="Green P."/>
            <person name="Jorgensen R."/>
            <person name="Mayfield S."/>
            <person name="Mueller-Roeber B."/>
            <person name="Rajamani S."/>
            <person name="Sayre R.T."/>
            <person name="Brokstein P."/>
            <person name="Dubchak I."/>
            <person name="Goodstein D."/>
            <person name="Hornick L."/>
            <person name="Huang Y.W."/>
            <person name="Jhaveri J."/>
            <person name="Luo Y."/>
            <person name="Martinez D."/>
            <person name="Ngau W.C."/>
            <person name="Otillar B."/>
            <person name="Poliakov A."/>
            <person name="Porter A."/>
            <person name="Szajkowski L."/>
            <person name="Werner G."/>
            <person name="Zhou K."/>
            <person name="Grigoriev I.V."/>
            <person name="Rokhsar D.S."/>
            <person name="Grossman A.R."/>
        </authorList>
    </citation>
    <scope>NUCLEOTIDE SEQUENCE [LARGE SCALE GENOMIC DNA]</scope>
    <source>
        <strain evidence="2">CC-503</strain>
    </source>
</reference>
<accession>A0A2K3DI93</accession>
<organism evidence="1 2">
    <name type="scientific">Chlamydomonas reinhardtii</name>
    <name type="common">Chlamydomonas smithii</name>
    <dbReference type="NCBI Taxonomy" id="3055"/>
    <lineage>
        <taxon>Eukaryota</taxon>
        <taxon>Viridiplantae</taxon>
        <taxon>Chlorophyta</taxon>
        <taxon>core chlorophytes</taxon>
        <taxon>Chlorophyceae</taxon>
        <taxon>CS clade</taxon>
        <taxon>Chlamydomonadales</taxon>
        <taxon>Chlamydomonadaceae</taxon>
        <taxon>Chlamydomonas</taxon>
    </lineage>
</organism>
<dbReference type="GO" id="GO:0071944">
    <property type="term" value="C:cell periphery"/>
    <property type="evidence" value="ECO:0000318"/>
    <property type="project" value="GO_Central"/>
</dbReference>
<dbReference type="KEGG" id="cre:CHLRE_08g383950v5"/>
<dbReference type="PANTHER" id="PTHR12393:SF6">
    <property type="entry name" value="SPHINGOMYELIN PHOSPHODIESTERASE 2"/>
    <property type="match status" value="1"/>
</dbReference>
<dbReference type="GeneID" id="66054536"/>
<dbReference type="GO" id="GO:0016020">
    <property type="term" value="C:membrane"/>
    <property type="evidence" value="ECO:0000318"/>
    <property type="project" value="GO_Central"/>
</dbReference>
<dbReference type="InterPro" id="IPR036770">
    <property type="entry name" value="Ankyrin_rpt-contain_sf"/>
</dbReference>
<dbReference type="EMBL" id="CM008969">
    <property type="protein sequence ID" value="PNW80250.1"/>
    <property type="molecule type" value="Genomic_DNA"/>
</dbReference>
<dbReference type="GO" id="GO:0030149">
    <property type="term" value="P:sphingolipid catabolic process"/>
    <property type="evidence" value="ECO:0000318"/>
    <property type="project" value="GO_Central"/>
</dbReference>